<comment type="caution">
    <text evidence="2">The sequence shown here is derived from an EMBL/GenBank/DDBJ whole genome shotgun (WGS) entry which is preliminary data.</text>
</comment>
<organism evidence="2 3">
    <name type="scientific">Formosa undariae</name>
    <dbReference type="NCBI Taxonomy" id="1325436"/>
    <lineage>
        <taxon>Bacteria</taxon>
        <taxon>Pseudomonadati</taxon>
        <taxon>Bacteroidota</taxon>
        <taxon>Flavobacteriia</taxon>
        <taxon>Flavobacteriales</taxon>
        <taxon>Flavobacteriaceae</taxon>
        <taxon>Formosa</taxon>
    </lineage>
</organism>
<keyword evidence="1" id="KW-0812">Transmembrane</keyword>
<feature type="transmembrane region" description="Helical" evidence="1">
    <location>
        <begin position="189"/>
        <end position="206"/>
    </location>
</feature>
<feature type="transmembrane region" description="Helical" evidence="1">
    <location>
        <begin position="165"/>
        <end position="183"/>
    </location>
</feature>
<dbReference type="Proteomes" id="UP001589605">
    <property type="component" value="Unassembled WGS sequence"/>
</dbReference>
<feature type="transmembrane region" description="Helical" evidence="1">
    <location>
        <begin position="64"/>
        <end position="84"/>
    </location>
</feature>
<protein>
    <recommendedName>
        <fullName evidence="4">Glycosyltransferase RgtA/B/C/D-like domain-containing protein</fullName>
    </recommendedName>
</protein>
<gene>
    <name evidence="2" type="ORF">ACFFVB_17560</name>
</gene>
<evidence type="ECO:0008006" key="4">
    <source>
        <dbReference type="Google" id="ProtNLM"/>
    </source>
</evidence>
<feature type="transmembrane region" description="Helical" evidence="1">
    <location>
        <begin position="218"/>
        <end position="236"/>
    </location>
</feature>
<feature type="transmembrane region" description="Helical" evidence="1">
    <location>
        <begin position="343"/>
        <end position="365"/>
    </location>
</feature>
<evidence type="ECO:0000313" key="3">
    <source>
        <dbReference type="Proteomes" id="UP001589605"/>
    </source>
</evidence>
<proteinExistence type="predicted"/>
<feature type="transmembrane region" description="Helical" evidence="1">
    <location>
        <begin position="96"/>
        <end position="112"/>
    </location>
</feature>
<keyword evidence="1" id="KW-1133">Transmembrane helix</keyword>
<feature type="transmembrane region" description="Helical" evidence="1">
    <location>
        <begin position="12"/>
        <end position="32"/>
    </location>
</feature>
<feature type="transmembrane region" description="Helical" evidence="1">
    <location>
        <begin position="124"/>
        <end position="144"/>
    </location>
</feature>
<feature type="transmembrane region" description="Helical" evidence="1">
    <location>
        <begin position="408"/>
        <end position="424"/>
    </location>
</feature>
<keyword evidence="1" id="KW-0472">Membrane</keyword>
<keyword evidence="3" id="KW-1185">Reference proteome</keyword>
<sequence>MSIKLSQKLYNYIIISSFLVGFIIVINNPILIVNDSEGYLNMVITRSASYPIFLNIIRFLSGSYFNITTIILQYLLGVYSIYFFIFTLKKHYKLEFIWLILLNSILLVPYLYNHNLANVFLSEALAYPLYLITIGLFLKSLFISKINPIVTALPVLLILIQTRSQFLYLVPLAIGIVLWFWYQQKKLEHKWLLAILVIFPILSAITDKTYHKIAHNHFVSTPWTGIHLLTPAFFVANSEDFSIYKSETEQELYKNIYSGLAEKHLNIHEFEAESHSTDELHIYVEHYAEIANFTILPIGLKLADSLKTQDEKLIEVDLLTKKMSLPLILDNFKPWTKLYFKNFIYAFGNAKYTLLLFIILIFSLIKSLKTNQMKYKIILFISLLSIGNVALVSIGMHTLKRFTFYNDWVFFLIFFILISTKNLVNQPKP</sequence>
<reference evidence="2 3" key="1">
    <citation type="submission" date="2024-09" db="EMBL/GenBank/DDBJ databases">
        <authorList>
            <person name="Sun Q."/>
            <person name="Mori K."/>
        </authorList>
    </citation>
    <scope>NUCLEOTIDE SEQUENCE [LARGE SCALE GENOMIC DNA]</scope>
    <source>
        <strain evidence="2 3">CECT 8286</strain>
    </source>
</reference>
<dbReference type="EMBL" id="JBHMEZ010000032">
    <property type="protein sequence ID" value="MFB9054895.1"/>
    <property type="molecule type" value="Genomic_DNA"/>
</dbReference>
<evidence type="ECO:0000313" key="2">
    <source>
        <dbReference type="EMBL" id="MFB9054895.1"/>
    </source>
</evidence>
<dbReference type="RefSeq" id="WP_382384531.1">
    <property type="nucleotide sequence ID" value="NZ_JBHMEZ010000032.1"/>
</dbReference>
<evidence type="ECO:0000256" key="1">
    <source>
        <dbReference type="SAM" id="Phobius"/>
    </source>
</evidence>
<feature type="transmembrane region" description="Helical" evidence="1">
    <location>
        <begin position="377"/>
        <end position="396"/>
    </location>
</feature>
<name>A0ABV5F623_9FLAO</name>
<accession>A0ABV5F623</accession>